<protein>
    <submittedName>
        <fullName evidence="3">89e38c0a-d9ee-4d7c-8edd-6035aff73e2a</fullName>
    </submittedName>
</protein>
<dbReference type="InterPro" id="IPR051532">
    <property type="entry name" value="Ester_Hydrolysis_Enzymes"/>
</dbReference>
<organism evidence="3 4">
    <name type="scientific">Thermothielavioides terrestris</name>
    <dbReference type="NCBI Taxonomy" id="2587410"/>
    <lineage>
        <taxon>Eukaryota</taxon>
        <taxon>Fungi</taxon>
        <taxon>Dikarya</taxon>
        <taxon>Ascomycota</taxon>
        <taxon>Pezizomycotina</taxon>
        <taxon>Sordariomycetes</taxon>
        <taxon>Sordariomycetidae</taxon>
        <taxon>Sordariales</taxon>
        <taxon>Chaetomiaceae</taxon>
        <taxon>Thermothielavioides</taxon>
    </lineage>
</organism>
<dbReference type="SUPFAM" id="SSF52266">
    <property type="entry name" value="SGNH hydrolase"/>
    <property type="match status" value="1"/>
</dbReference>
<dbReference type="SUPFAM" id="SSF49265">
    <property type="entry name" value="Fibronectin type III"/>
    <property type="match status" value="2"/>
</dbReference>
<dbReference type="InterPro" id="IPR003961">
    <property type="entry name" value="FN3_dom"/>
</dbReference>
<evidence type="ECO:0000313" key="3">
    <source>
        <dbReference type="EMBL" id="SPQ24319.1"/>
    </source>
</evidence>
<sequence>MATSTYASSQREIRVMVVGDSISHGREGDWTWRYRIWEWFRQQRIRVRFVGPYKGTSPPDEPHPPPPPPLDSEPPDPPTPLRTDGGYATAVDPEFLDNSFHFAASGRQVMQAKHLVAEQVAAYQPDFCFVQLGFNDLGWRVAGPLHTITGMKDLIDAARSAKPDLKFAIADVPHRTTLPGREDLPRHTDLYNDMLATCIPHWSTHTSPVARVRFCENYSCGGTNSEAAYDGLHPNALGEYQLAQAFSRTLVSDFHLGRSELEIPQSIPARPLPTPANLEAVTAPSGIIVTWDAVYGAYGYDLQHRDRGSADWEFTHIECNRFDIVRLQKGQEIECRVRASGGDSLHSPWSEIVSAVADPQTAPPPVNMVTHATATGFTITWNPPPPPFAGEIDRYGLITFDDDQPGAFPSIRGVRDTSAELTGLTPGHRYYIAMETWTTAAGGGMPGGARPVVVGRGAPAAPRSVRLALIDSFSVELSWPEVPGAAGYEVWRRKERSLREYRRLFGYPIEGPLGFPISREEGDSGQTVLRSVVSWFWVRDWEFAVSAYNGDLSSDLSEWVTAPPPEPEQISLTETDSIHVVLRRG</sequence>
<dbReference type="Gene3D" id="3.40.50.1110">
    <property type="entry name" value="SGNH hydrolase"/>
    <property type="match status" value="1"/>
</dbReference>
<gene>
    <name evidence="3" type="ORF">TT172_LOCUS6738</name>
</gene>
<evidence type="ECO:0000259" key="2">
    <source>
        <dbReference type="PROSITE" id="PS50853"/>
    </source>
</evidence>
<dbReference type="Pfam" id="PF13472">
    <property type="entry name" value="Lipase_GDSL_2"/>
    <property type="match status" value="1"/>
</dbReference>
<dbReference type="InterPro" id="IPR013783">
    <property type="entry name" value="Ig-like_fold"/>
</dbReference>
<dbReference type="EMBL" id="OUUZ01000013">
    <property type="protein sequence ID" value="SPQ24319.1"/>
    <property type="molecule type" value="Genomic_DNA"/>
</dbReference>
<feature type="compositionally biased region" description="Pro residues" evidence="1">
    <location>
        <begin position="64"/>
        <end position="80"/>
    </location>
</feature>
<feature type="domain" description="Fibronectin type-III" evidence="2">
    <location>
        <begin position="362"/>
        <end position="457"/>
    </location>
</feature>
<feature type="domain" description="Fibronectin type-III" evidence="2">
    <location>
        <begin position="272"/>
        <end position="360"/>
    </location>
</feature>
<proteinExistence type="predicted"/>
<dbReference type="PANTHER" id="PTHR30383:SF19">
    <property type="entry name" value="FIBRONECTIN TYPE-III DOMAIN-CONTAINING PROTEIN"/>
    <property type="match status" value="1"/>
</dbReference>
<evidence type="ECO:0000313" key="4">
    <source>
        <dbReference type="Proteomes" id="UP000289323"/>
    </source>
</evidence>
<dbReference type="SMART" id="SM00060">
    <property type="entry name" value="FN3"/>
    <property type="match status" value="3"/>
</dbReference>
<dbReference type="InterPro" id="IPR036514">
    <property type="entry name" value="SGNH_hydro_sf"/>
</dbReference>
<dbReference type="GO" id="GO:0004622">
    <property type="term" value="F:phosphatidylcholine lysophospholipase activity"/>
    <property type="evidence" value="ECO:0007669"/>
    <property type="project" value="TreeGrafter"/>
</dbReference>
<dbReference type="Gene3D" id="2.60.40.10">
    <property type="entry name" value="Immunoglobulins"/>
    <property type="match status" value="2"/>
</dbReference>
<dbReference type="CDD" id="cd00063">
    <property type="entry name" value="FN3"/>
    <property type="match status" value="1"/>
</dbReference>
<dbReference type="Proteomes" id="UP000289323">
    <property type="component" value="Unassembled WGS sequence"/>
</dbReference>
<dbReference type="PANTHER" id="PTHR30383">
    <property type="entry name" value="THIOESTERASE 1/PROTEASE 1/LYSOPHOSPHOLIPASE L1"/>
    <property type="match status" value="1"/>
</dbReference>
<dbReference type="PROSITE" id="PS50853">
    <property type="entry name" value="FN3"/>
    <property type="match status" value="2"/>
</dbReference>
<dbReference type="InterPro" id="IPR036116">
    <property type="entry name" value="FN3_sf"/>
</dbReference>
<reference evidence="3 4" key="1">
    <citation type="submission" date="2018-04" db="EMBL/GenBank/DDBJ databases">
        <authorList>
            <person name="Huttner S."/>
            <person name="Dainat J."/>
        </authorList>
    </citation>
    <scope>NUCLEOTIDE SEQUENCE [LARGE SCALE GENOMIC DNA]</scope>
</reference>
<feature type="region of interest" description="Disordered" evidence="1">
    <location>
        <begin position="51"/>
        <end position="88"/>
    </location>
</feature>
<accession>A0A446BP73</accession>
<dbReference type="Pfam" id="PF00041">
    <property type="entry name" value="fn3"/>
    <property type="match status" value="1"/>
</dbReference>
<name>A0A446BP73_9PEZI</name>
<dbReference type="InterPro" id="IPR013830">
    <property type="entry name" value="SGNH_hydro"/>
</dbReference>
<dbReference type="AlphaFoldDB" id="A0A446BP73"/>
<evidence type="ECO:0000256" key="1">
    <source>
        <dbReference type="SAM" id="MobiDB-lite"/>
    </source>
</evidence>